<reference evidence="2" key="1">
    <citation type="submission" date="2023-07" db="EMBL/GenBank/DDBJ databases">
        <authorList>
            <consortium name="CYATHOMIX"/>
        </authorList>
    </citation>
    <scope>NUCLEOTIDE SEQUENCE</scope>
    <source>
        <strain evidence="2">N/A</strain>
    </source>
</reference>
<name>A0AA36GM37_CYLNA</name>
<protein>
    <submittedName>
        <fullName evidence="2">Uncharacterized protein</fullName>
    </submittedName>
</protein>
<evidence type="ECO:0000313" key="3">
    <source>
        <dbReference type="Proteomes" id="UP001176961"/>
    </source>
</evidence>
<feature type="region of interest" description="Disordered" evidence="1">
    <location>
        <begin position="244"/>
        <end position="286"/>
    </location>
</feature>
<organism evidence="2 3">
    <name type="scientific">Cylicocyclus nassatus</name>
    <name type="common">Nematode worm</name>
    <dbReference type="NCBI Taxonomy" id="53992"/>
    <lineage>
        <taxon>Eukaryota</taxon>
        <taxon>Metazoa</taxon>
        <taxon>Ecdysozoa</taxon>
        <taxon>Nematoda</taxon>
        <taxon>Chromadorea</taxon>
        <taxon>Rhabditida</taxon>
        <taxon>Rhabditina</taxon>
        <taxon>Rhabditomorpha</taxon>
        <taxon>Strongyloidea</taxon>
        <taxon>Strongylidae</taxon>
        <taxon>Cylicocyclus</taxon>
    </lineage>
</organism>
<comment type="caution">
    <text evidence="2">The sequence shown here is derived from an EMBL/GenBank/DDBJ whole genome shotgun (WGS) entry which is preliminary data.</text>
</comment>
<keyword evidence="3" id="KW-1185">Reference proteome</keyword>
<proteinExistence type="predicted"/>
<dbReference type="EMBL" id="CATQJL010000112">
    <property type="protein sequence ID" value="CAJ0594594.1"/>
    <property type="molecule type" value="Genomic_DNA"/>
</dbReference>
<evidence type="ECO:0000256" key="1">
    <source>
        <dbReference type="SAM" id="MobiDB-lite"/>
    </source>
</evidence>
<accession>A0AA36GM37</accession>
<dbReference type="Proteomes" id="UP001176961">
    <property type="component" value="Unassembled WGS sequence"/>
</dbReference>
<dbReference type="AlphaFoldDB" id="A0AA36GM37"/>
<feature type="compositionally biased region" description="Basic and acidic residues" evidence="1">
    <location>
        <begin position="244"/>
        <end position="266"/>
    </location>
</feature>
<evidence type="ECO:0000313" key="2">
    <source>
        <dbReference type="EMBL" id="CAJ0594594.1"/>
    </source>
</evidence>
<sequence>MILTKFASNCSPNNFNWKEDYTHFHVANLIRRIKIQEKGYYVTNGSRLRGQLAQTIVMSEKKESYQDSVNKKVLLEWVTVTGLENPRKKPYDRILNDFAVKVLKYPVEKPMAFTWPTSAGMSNNIQAIRAKVSFEFRKYFISEGRNLLLEYNKQNNNDVCISHEQTLKVSETERLGKYIRDVHVQSKRKCPEMTFKKGVLQIGKEYSLTPPMAAIKIIINMSAWTGLPLKELLLPAKKNQWRKNLDEPTTSKESDEIQEACKRPSEEPNLDEAVTKPKVQGLMYVP</sequence>
<gene>
    <name evidence="2" type="ORF">CYNAS_LOCUS6577</name>
</gene>